<dbReference type="EMBL" id="LR134479">
    <property type="protein sequence ID" value="VEI22280.1"/>
    <property type="molecule type" value="Genomic_DNA"/>
</dbReference>
<dbReference type="InterPro" id="IPR034139">
    <property type="entry name" value="TOPRIM_OLD"/>
</dbReference>
<organism evidence="3 4">
    <name type="scientific">Rothia aeria</name>
    <dbReference type="NCBI Taxonomy" id="172042"/>
    <lineage>
        <taxon>Bacteria</taxon>
        <taxon>Bacillati</taxon>
        <taxon>Actinomycetota</taxon>
        <taxon>Actinomycetes</taxon>
        <taxon>Micrococcales</taxon>
        <taxon>Micrococcaceae</taxon>
        <taxon>Rothia</taxon>
    </lineage>
</organism>
<dbReference type="PANTHER" id="PTHR43581:SF4">
    <property type="entry name" value="ATP_GTP PHOSPHATASE"/>
    <property type="match status" value="1"/>
</dbReference>
<dbReference type="Pfam" id="PF20469">
    <property type="entry name" value="OLD-like_TOPRIM"/>
    <property type="match status" value="1"/>
</dbReference>
<dbReference type="Gene3D" id="3.40.50.300">
    <property type="entry name" value="P-loop containing nucleotide triphosphate hydrolases"/>
    <property type="match status" value="1"/>
</dbReference>
<feature type="domain" description="OLD protein-like TOPRIM" evidence="2">
    <location>
        <begin position="371"/>
        <end position="434"/>
    </location>
</feature>
<name>A0A7Z9D5V8_9MICC</name>
<evidence type="ECO:0000313" key="4">
    <source>
        <dbReference type="Proteomes" id="UP000282386"/>
    </source>
</evidence>
<dbReference type="Proteomes" id="UP000282386">
    <property type="component" value="Chromosome"/>
</dbReference>
<proteinExistence type="predicted"/>
<dbReference type="SUPFAM" id="SSF52540">
    <property type="entry name" value="P-loop containing nucleoside triphosphate hydrolases"/>
    <property type="match status" value="1"/>
</dbReference>
<dbReference type="RefSeq" id="WP_126499579.1">
    <property type="nucleotide sequence ID" value="NZ_LR134479.1"/>
</dbReference>
<dbReference type="InterPro" id="IPR051396">
    <property type="entry name" value="Bact_Antivir_Def_Nuclease"/>
</dbReference>
<protein>
    <submittedName>
        <fullName evidence="3">Recombination protein F</fullName>
    </submittedName>
</protein>
<gene>
    <name evidence="3" type="ORF">NCTC10207_00354</name>
</gene>
<dbReference type="InterPro" id="IPR041685">
    <property type="entry name" value="AAA_GajA/Old/RecF-like"/>
</dbReference>
<reference evidence="3 4" key="1">
    <citation type="submission" date="2018-12" db="EMBL/GenBank/DDBJ databases">
        <authorList>
            <consortium name="Pathogen Informatics"/>
        </authorList>
    </citation>
    <scope>NUCLEOTIDE SEQUENCE [LARGE SCALE GENOMIC DNA]</scope>
    <source>
        <strain evidence="3 4">NCTC10207</strain>
    </source>
</reference>
<sequence length="541" mass="62318">MIERVIIKNYRVFKELDFRPNESMNIIVGDNEAGKSTLMEAISMAIGGRLHGRPLAEELNPYWFNIDSVEAYFKARQDNKETVPPSILIEVYLSKTDDPQTLRGKVNSQAVDCPGFTIEISPDSEYSFEFEEYMKNDPPPILPTEYYKVTWRGFHDKPLYRRPKDFEVLYLDSKTSQPSRQIDIYSRQLLKELVDNKESATISVQYRKQRHQLTSEILDTVNQKMKKHDGALSSTLSLQLDQSSLSSWDKVVVPHIEQLPFGYVGQGQQVLIKTALALTAEDSNTRFVFVEEPENHLSHTSLLHSLDRIEQLAEGRQVFITTHSSYVLNRMGIDNLHLLHRGTMARFRELTDDTVAYFKKQSGYDTLRMVLARHLVIVEGPSDEMIFKRAYFDQTGRTTDQDQIDVIAQGTRNRRGLELCAALDRKVAALRDTDNQTPKYWEEKARQWLEPGKRELFVGDPNFGETLEPQVANTNIQAGSDYEARLRRIVKCTEGKSLEEFMTDDKTGWAWRVASAAESDKIKYPTYITKAIDFVTRTMWI</sequence>
<evidence type="ECO:0000259" key="2">
    <source>
        <dbReference type="Pfam" id="PF20469"/>
    </source>
</evidence>
<evidence type="ECO:0000313" key="3">
    <source>
        <dbReference type="EMBL" id="VEI22280.1"/>
    </source>
</evidence>
<feature type="domain" description="Endonuclease GajA/Old nuclease/RecF-like AAA" evidence="1">
    <location>
        <begin position="1"/>
        <end position="327"/>
    </location>
</feature>
<dbReference type="InterPro" id="IPR027417">
    <property type="entry name" value="P-loop_NTPase"/>
</dbReference>
<accession>A0A7Z9D5V8</accession>
<dbReference type="Pfam" id="PF13175">
    <property type="entry name" value="AAA_15"/>
    <property type="match status" value="1"/>
</dbReference>
<evidence type="ECO:0000259" key="1">
    <source>
        <dbReference type="Pfam" id="PF13175"/>
    </source>
</evidence>
<dbReference type="PANTHER" id="PTHR43581">
    <property type="entry name" value="ATP/GTP PHOSPHATASE"/>
    <property type="match status" value="1"/>
</dbReference>
<dbReference type="AlphaFoldDB" id="A0A7Z9D5V8"/>